<protein>
    <submittedName>
        <fullName evidence="1">Metallopeptidase family protein</fullName>
    </submittedName>
</protein>
<dbReference type="SUPFAM" id="SSF55486">
    <property type="entry name" value="Metalloproteases ('zincins'), catalytic domain"/>
    <property type="match status" value="1"/>
</dbReference>
<dbReference type="EMBL" id="RLIH01000004">
    <property type="protein sequence ID" value="RVU55121.1"/>
    <property type="molecule type" value="Genomic_DNA"/>
</dbReference>
<keyword evidence="2" id="KW-1185">Reference proteome</keyword>
<comment type="caution">
    <text evidence="1">The sequence shown here is derived from an EMBL/GenBank/DDBJ whole genome shotgun (WGS) entry which is preliminary data.</text>
</comment>
<evidence type="ECO:0000313" key="2">
    <source>
        <dbReference type="Proteomes" id="UP000288812"/>
    </source>
</evidence>
<gene>
    <name evidence="1" type="ORF">EF514_04320</name>
</gene>
<dbReference type="Gene3D" id="3.30.2010.20">
    <property type="match status" value="1"/>
</dbReference>
<dbReference type="RefSeq" id="WP_127724194.1">
    <property type="nucleotide sequence ID" value="NZ_RLIH01000004.1"/>
</dbReference>
<reference evidence="1 2" key="1">
    <citation type="submission" date="2018-11" db="EMBL/GenBank/DDBJ databases">
        <title>Genome sequencing and assembly of Anaerosphaera sp. nov., GS7-6-2.</title>
        <authorList>
            <person name="Rettenmaier R."/>
            <person name="Liebl W."/>
            <person name="Zverlov V."/>
        </authorList>
    </citation>
    <scope>NUCLEOTIDE SEQUENCE [LARGE SCALE GENOMIC DNA]</scope>
    <source>
        <strain evidence="1 2">GS7-6-2</strain>
    </source>
</reference>
<dbReference type="Proteomes" id="UP000288812">
    <property type="component" value="Unassembled WGS sequence"/>
</dbReference>
<accession>A0A437S864</accession>
<dbReference type="CDD" id="cd12953">
    <property type="entry name" value="MMP_TTHA0227"/>
    <property type="match status" value="1"/>
</dbReference>
<dbReference type="OrthoDB" id="5071at2"/>
<name>A0A437S864_9FIRM</name>
<dbReference type="InterPro" id="IPR010428">
    <property type="entry name" value="Zincin_1"/>
</dbReference>
<sequence>MVDRFEEFEEILNELYDELPKRILEGLNGGIRIVEDISYHPADEDGGLVILGAYKRDILGKSILIYYGSFMELYGHMSREALKDKVRSTLHHEITHHLEFLAGEKDLEIEDAKFLMEFKRRKNE</sequence>
<proteinExistence type="predicted"/>
<dbReference type="Pfam" id="PF06262">
    <property type="entry name" value="Zincin_1"/>
    <property type="match status" value="1"/>
</dbReference>
<dbReference type="InterPro" id="IPR038555">
    <property type="entry name" value="Zincin_1_sf"/>
</dbReference>
<dbReference type="AlphaFoldDB" id="A0A437S864"/>
<evidence type="ECO:0000313" key="1">
    <source>
        <dbReference type="EMBL" id="RVU55121.1"/>
    </source>
</evidence>
<organism evidence="1 2">
    <name type="scientific">Anaerosphaera multitolerans</name>
    <dbReference type="NCBI Taxonomy" id="2487351"/>
    <lineage>
        <taxon>Bacteria</taxon>
        <taxon>Bacillati</taxon>
        <taxon>Bacillota</taxon>
        <taxon>Tissierellia</taxon>
        <taxon>Tissierellales</taxon>
        <taxon>Peptoniphilaceae</taxon>
        <taxon>Anaerosphaera</taxon>
    </lineage>
</organism>